<reference evidence="3" key="1">
    <citation type="journal article" date="2019" name="Int. J. Syst. Evol. Microbiol.">
        <title>The Global Catalogue of Microorganisms (GCM) 10K type strain sequencing project: providing services to taxonomists for standard genome sequencing and annotation.</title>
        <authorList>
            <consortium name="The Broad Institute Genomics Platform"/>
            <consortium name="The Broad Institute Genome Sequencing Center for Infectious Disease"/>
            <person name="Wu L."/>
            <person name="Ma J."/>
        </authorList>
    </citation>
    <scope>NUCLEOTIDE SEQUENCE [LARGE SCALE GENOMIC DNA]</scope>
    <source>
        <strain evidence="3">CECT 8570</strain>
    </source>
</reference>
<keyword evidence="1" id="KW-0732">Signal</keyword>
<proteinExistence type="predicted"/>
<evidence type="ECO:0008006" key="4">
    <source>
        <dbReference type="Google" id="ProtNLM"/>
    </source>
</evidence>
<sequence length="250" mass="28385">MRSQLALIAIVARTIVLSGMFAASPVSGAELLPVSIIAYHDKPPYMTDIKAEQGLYFDFVRLLNEKSDTYQFSLVFSPRNRVRKMVANENFGGIVLGVSPLWFDDVAQTKYLWTKAVYQDEDIFVSLRQNPFEFSGASSLAGKHICLALGNYYAGISDREASLALTLLHTSREVAIFDLLDKKRCELGVVSRSSYRYLLEHNSILNQYHVSKALHDKFERRLLLAKVQRPVFVFIEQVLADWPANDNRED</sequence>
<comment type="caution">
    <text evidence="2">The sequence shown here is derived from an EMBL/GenBank/DDBJ whole genome shotgun (WGS) entry which is preliminary data.</text>
</comment>
<dbReference type="EMBL" id="JBHSCX010000020">
    <property type="protein sequence ID" value="MFC4363316.1"/>
    <property type="molecule type" value="Genomic_DNA"/>
</dbReference>
<gene>
    <name evidence="2" type="ORF">ACFOX3_13455</name>
</gene>
<feature type="signal peptide" evidence="1">
    <location>
        <begin position="1"/>
        <end position="28"/>
    </location>
</feature>
<organism evidence="2 3">
    <name type="scientific">Simiduia curdlanivorans</name>
    <dbReference type="NCBI Taxonomy" id="1492769"/>
    <lineage>
        <taxon>Bacteria</taxon>
        <taxon>Pseudomonadati</taxon>
        <taxon>Pseudomonadota</taxon>
        <taxon>Gammaproteobacteria</taxon>
        <taxon>Cellvibrionales</taxon>
        <taxon>Cellvibrionaceae</taxon>
        <taxon>Simiduia</taxon>
    </lineage>
</organism>
<evidence type="ECO:0000256" key="1">
    <source>
        <dbReference type="SAM" id="SignalP"/>
    </source>
</evidence>
<dbReference type="Proteomes" id="UP001595840">
    <property type="component" value="Unassembled WGS sequence"/>
</dbReference>
<dbReference type="RefSeq" id="WP_290261036.1">
    <property type="nucleotide sequence ID" value="NZ_JAUFQG010000004.1"/>
</dbReference>
<dbReference type="SUPFAM" id="SSF53850">
    <property type="entry name" value="Periplasmic binding protein-like II"/>
    <property type="match status" value="1"/>
</dbReference>
<keyword evidence="3" id="KW-1185">Reference proteome</keyword>
<dbReference type="Gene3D" id="3.40.190.10">
    <property type="entry name" value="Periplasmic binding protein-like II"/>
    <property type="match status" value="2"/>
</dbReference>
<protein>
    <recommendedName>
        <fullName evidence="4">Solute-binding protein family 3/N-terminal domain-containing protein</fullName>
    </recommendedName>
</protein>
<feature type="chain" id="PRO_5045770426" description="Solute-binding protein family 3/N-terminal domain-containing protein" evidence="1">
    <location>
        <begin position="29"/>
        <end position="250"/>
    </location>
</feature>
<accession>A0ABV8V629</accession>
<evidence type="ECO:0000313" key="2">
    <source>
        <dbReference type="EMBL" id="MFC4363316.1"/>
    </source>
</evidence>
<name>A0ABV8V629_9GAMM</name>
<evidence type="ECO:0000313" key="3">
    <source>
        <dbReference type="Proteomes" id="UP001595840"/>
    </source>
</evidence>